<dbReference type="InterPro" id="IPR040624">
    <property type="entry name" value="HalOD1"/>
</dbReference>
<organism evidence="2 3">
    <name type="scientific">Haloarcula nitratireducens</name>
    <dbReference type="NCBI Taxonomy" id="2487749"/>
    <lineage>
        <taxon>Archaea</taxon>
        <taxon>Methanobacteriati</taxon>
        <taxon>Methanobacteriota</taxon>
        <taxon>Stenosarchaea group</taxon>
        <taxon>Halobacteria</taxon>
        <taxon>Halobacteriales</taxon>
        <taxon>Haloarculaceae</taxon>
        <taxon>Haloarcula</taxon>
    </lineage>
</organism>
<dbReference type="Pfam" id="PF18545">
    <property type="entry name" value="HalOD1"/>
    <property type="match status" value="1"/>
</dbReference>
<dbReference type="EMBL" id="RKLT01000024">
    <property type="protein sequence ID" value="MBX0297645.1"/>
    <property type="molecule type" value="Genomic_DNA"/>
</dbReference>
<protein>
    <recommendedName>
        <fullName evidence="1">Halobacterial output domain-containing protein</fullName>
    </recommendedName>
</protein>
<dbReference type="AlphaFoldDB" id="A0AAW4PHZ1"/>
<gene>
    <name evidence="2" type="ORF">EGH23_22485</name>
</gene>
<comment type="caution">
    <text evidence="2">The sequence shown here is derived from an EMBL/GenBank/DDBJ whole genome shotgun (WGS) entry which is preliminary data.</text>
</comment>
<accession>A0AAW4PHZ1</accession>
<feature type="domain" description="Halobacterial output" evidence="1">
    <location>
        <begin position="8"/>
        <end position="70"/>
    </location>
</feature>
<sequence>MGETSGGLSEQIVQQVATTTNSDVVELPPLYDSINPDALETTIEGMSGGAISFRYAGHEVTVAQDGTISLEEQPTGSTTPEIAP</sequence>
<evidence type="ECO:0000313" key="2">
    <source>
        <dbReference type="EMBL" id="MBX0297645.1"/>
    </source>
</evidence>
<evidence type="ECO:0000313" key="3">
    <source>
        <dbReference type="Proteomes" id="UP001430455"/>
    </source>
</evidence>
<evidence type="ECO:0000259" key="1">
    <source>
        <dbReference type="Pfam" id="PF18545"/>
    </source>
</evidence>
<dbReference type="RefSeq" id="WP_220582231.1">
    <property type="nucleotide sequence ID" value="NZ_RKLT01000024.1"/>
</dbReference>
<dbReference type="Proteomes" id="UP001430455">
    <property type="component" value="Unassembled WGS sequence"/>
</dbReference>
<name>A0AAW4PHZ1_9EURY</name>
<proteinExistence type="predicted"/>
<reference evidence="2 3" key="1">
    <citation type="submission" date="2021-06" db="EMBL/GenBank/DDBJ databases">
        <title>Halomicroarcula sp. a new haloarchaeum isolated from saline soil.</title>
        <authorList>
            <person name="Duran-Viseras A."/>
            <person name="Sanchez-Porro C."/>
            <person name="Ventosa A."/>
        </authorList>
    </citation>
    <scope>NUCLEOTIDE SEQUENCE [LARGE SCALE GENOMIC DNA]</scope>
    <source>
        <strain evidence="2 3">F27</strain>
    </source>
</reference>
<keyword evidence="3" id="KW-1185">Reference proteome</keyword>